<evidence type="ECO:0000256" key="1">
    <source>
        <dbReference type="ARBA" id="ARBA00004651"/>
    </source>
</evidence>
<name>A0A1H8U1A9_9BRAD</name>
<keyword evidence="11" id="KW-1185">Reference proteome</keyword>
<dbReference type="GO" id="GO:0022857">
    <property type="term" value="F:transmembrane transporter activity"/>
    <property type="evidence" value="ECO:0007669"/>
    <property type="project" value="InterPro"/>
</dbReference>
<dbReference type="InterPro" id="IPR001851">
    <property type="entry name" value="ABC_transp_permease"/>
</dbReference>
<feature type="transmembrane region" description="Helical" evidence="9">
    <location>
        <begin position="91"/>
        <end position="113"/>
    </location>
</feature>
<feature type="transmembrane region" description="Helical" evidence="9">
    <location>
        <begin position="18"/>
        <end position="38"/>
    </location>
</feature>
<dbReference type="Proteomes" id="UP000199615">
    <property type="component" value="Unassembled WGS sequence"/>
</dbReference>
<dbReference type="InterPro" id="IPR052157">
    <property type="entry name" value="BCAA_transport_permease"/>
</dbReference>
<keyword evidence="3" id="KW-1003">Cell membrane</keyword>
<evidence type="ECO:0000256" key="8">
    <source>
        <dbReference type="ARBA" id="ARBA00037998"/>
    </source>
</evidence>
<accession>A0A1H8U1A9</accession>
<evidence type="ECO:0000256" key="9">
    <source>
        <dbReference type="SAM" id="Phobius"/>
    </source>
</evidence>
<organism evidence="10 11">
    <name type="scientific">Rhodopseudomonas pseudopalustris</name>
    <dbReference type="NCBI Taxonomy" id="1513892"/>
    <lineage>
        <taxon>Bacteria</taxon>
        <taxon>Pseudomonadati</taxon>
        <taxon>Pseudomonadota</taxon>
        <taxon>Alphaproteobacteria</taxon>
        <taxon>Hyphomicrobiales</taxon>
        <taxon>Nitrobacteraceae</taxon>
        <taxon>Rhodopseudomonas</taxon>
    </lineage>
</organism>
<keyword evidence="6 9" id="KW-1133">Transmembrane helix</keyword>
<feature type="transmembrane region" description="Helical" evidence="9">
    <location>
        <begin position="192"/>
        <end position="216"/>
    </location>
</feature>
<dbReference type="PANTHER" id="PTHR11795:SF450">
    <property type="entry name" value="ABC TRANSPORTER PERMEASE PROTEIN"/>
    <property type="match status" value="1"/>
</dbReference>
<sequence length="345" mass="36210">MDTTIFLFLLQDGIINGAVYALVAIALVLVFAVTRVILVPQGEFVAFTALTIAALENGVAPATPWLLLALGGLAALSELIRHFRDLTLRRVARIALFDLALPIALLLLTRWIAPMKIGQVGSILLAVALITPMGPMLYRIAFEPIAHSSVLVLLMASFGVHFSLMGLGLLFFGPEGTGTTPLSSQSFSLGELLITGQSVAVLIVTAVLLLLFALFFGRTLLGKALRACSSNRTGARLVGIPISAAGQIAFALAALIGAVSGALVGPLMTVAYDSGFLIGLKAFVAAILGGLVSYPLTVLAALTVGFAEALFSFWASNFKEVLVFTLIIPVLAWRSLVAPHAEEAE</sequence>
<dbReference type="GO" id="GO:0006865">
    <property type="term" value="P:amino acid transport"/>
    <property type="evidence" value="ECO:0007669"/>
    <property type="project" value="UniProtKB-KW"/>
</dbReference>
<feature type="transmembrane region" description="Helical" evidence="9">
    <location>
        <begin position="150"/>
        <end position="172"/>
    </location>
</feature>
<comment type="similarity">
    <text evidence="8">Belongs to the binding-protein-dependent transport system permease family. LivHM subfamily.</text>
</comment>
<evidence type="ECO:0000256" key="7">
    <source>
        <dbReference type="ARBA" id="ARBA00023136"/>
    </source>
</evidence>
<feature type="transmembrane region" description="Helical" evidence="9">
    <location>
        <begin position="237"/>
        <end position="264"/>
    </location>
</feature>
<keyword evidence="2" id="KW-0813">Transport</keyword>
<feature type="transmembrane region" description="Helical" evidence="9">
    <location>
        <begin position="119"/>
        <end position="138"/>
    </location>
</feature>
<comment type="subcellular location">
    <subcellularLocation>
        <location evidence="1">Cell membrane</location>
        <topology evidence="1">Multi-pass membrane protein</topology>
    </subcellularLocation>
</comment>
<gene>
    <name evidence="10" type="ORF">SAMN05444123_106236</name>
</gene>
<dbReference type="EMBL" id="FODT01000006">
    <property type="protein sequence ID" value="SEO97050.1"/>
    <property type="molecule type" value="Genomic_DNA"/>
</dbReference>
<evidence type="ECO:0000256" key="4">
    <source>
        <dbReference type="ARBA" id="ARBA00022692"/>
    </source>
</evidence>
<evidence type="ECO:0000256" key="6">
    <source>
        <dbReference type="ARBA" id="ARBA00022989"/>
    </source>
</evidence>
<evidence type="ECO:0000313" key="10">
    <source>
        <dbReference type="EMBL" id="SEO97050.1"/>
    </source>
</evidence>
<dbReference type="PANTHER" id="PTHR11795">
    <property type="entry name" value="BRANCHED-CHAIN AMINO ACID TRANSPORT SYSTEM PERMEASE PROTEIN LIVH"/>
    <property type="match status" value="1"/>
</dbReference>
<feature type="transmembrane region" description="Helical" evidence="9">
    <location>
        <begin position="58"/>
        <end position="79"/>
    </location>
</feature>
<dbReference type="OrthoDB" id="8254706at2"/>
<dbReference type="Pfam" id="PF02653">
    <property type="entry name" value="BPD_transp_2"/>
    <property type="match status" value="1"/>
</dbReference>
<reference evidence="11" key="1">
    <citation type="submission" date="2016-10" db="EMBL/GenBank/DDBJ databases">
        <authorList>
            <person name="Varghese N."/>
            <person name="Submissions S."/>
        </authorList>
    </citation>
    <scope>NUCLEOTIDE SEQUENCE [LARGE SCALE GENOMIC DNA]</scope>
    <source>
        <strain evidence="11">DSM 123</strain>
    </source>
</reference>
<protein>
    <submittedName>
        <fullName evidence="10">Amino acid/amide ABC transporter membrane protein 1, HAAT family</fullName>
    </submittedName>
</protein>
<keyword evidence="7 9" id="KW-0472">Membrane</keyword>
<keyword evidence="5" id="KW-0029">Amino-acid transport</keyword>
<dbReference type="GO" id="GO:0005886">
    <property type="term" value="C:plasma membrane"/>
    <property type="evidence" value="ECO:0007669"/>
    <property type="project" value="UniProtKB-SubCell"/>
</dbReference>
<keyword evidence="4 9" id="KW-0812">Transmembrane</keyword>
<dbReference type="CDD" id="cd06582">
    <property type="entry name" value="TM_PBP1_LivH_like"/>
    <property type="match status" value="1"/>
</dbReference>
<dbReference type="AlphaFoldDB" id="A0A1H8U1A9"/>
<evidence type="ECO:0000313" key="11">
    <source>
        <dbReference type="Proteomes" id="UP000199615"/>
    </source>
</evidence>
<feature type="transmembrane region" description="Helical" evidence="9">
    <location>
        <begin position="321"/>
        <end position="337"/>
    </location>
</feature>
<evidence type="ECO:0000256" key="3">
    <source>
        <dbReference type="ARBA" id="ARBA00022475"/>
    </source>
</evidence>
<proteinExistence type="inferred from homology"/>
<evidence type="ECO:0000256" key="2">
    <source>
        <dbReference type="ARBA" id="ARBA00022448"/>
    </source>
</evidence>
<dbReference type="RefSeq" id="WP_011501201.1">
    <property type="nucleotide sequence ID" value="NZ_FODT01000006.1"/>
</dbReference>
<evidence type="ECO:0000256" key="5">
    <source>
        <dbReference type="ARBA" id="ARBA00022970"/>
    </source>
</evidence>